<dbReference type="RefSeq" id="WP_054761299.1">
    <property type="nucleotide sequence ID" value="NZ_AYYR01000054.1"/>
</dbReference>
<evidence type="ECO:0000256" key="1">
    <source>
        <dbReference type="ARBA" id="ARBA00022679"/>
    </source>
</evidence>
<dbReference type="InterPro" id="IPR016181">
    <property type="entry name" value="Acyl_CoA_acyltransferase"/>
</dbReference>
<dbReference type="PATRIC" id="fig|1423733.4.peg.2615"/>
<organism evidence="4 5">
    <name type="scientific">Secundilactobacillus collinoides DSM 20515 = JCM 1123</name>
    <dbReference type="NCBI Taxonomy" id="1423733"/>
    <lineage>
        <taxon>Bacteria</taxon>
        <taxon>Bacillati</taxon>
        <taxon>Bacillota</taxon>
        <taxon>Bacilli</taxon>
        <taxon>Lactobacillales</taxon>
        <taxon>Lactobacillaceae</taxon>
        <taxon>Secundilactobacillus</taxon>
    </lineage>
</organism>
<dbReference type="PANTHER" id="PTHR43420">
    <property type="entry name" value="ACETYLTRANSFERASE"/>
    <property type="match status" value="1"/>
</dbReference>
<dbReference type="SUPFAM" id="SSF55729">
    <property type="entry name" value="Acyl-CoA N-acyltransferases (Nat)"/>
    <property type="match status" value="1"/>
</dbReference>
<keyword evidence="2" id="KW-0012">Acyltransferase</keyword>
<evidence type="ECO:0000256" key="2">
    <source>
        <dbReference type="ARBA" id="ARBA00023315"/>
    </source>
</evidence>
<dbReference type="PROSITE" id="PS51186">
    <property type="entry name" value="GNAT"/>
    <property type="match status" value="1"/>
</dbReference>
<proteinExistence type="predicted"/>
<dbReference type="Pfam" id="PF00583">
    <property type="entry name" value="Acetyltransf_1"/>
    <property type="match status" value="1"/>
</dbReference>
<evidence type="ECO:0000313" key="4">
    <source>
        <dbReference type="EMBL" id="KRM75310.1"/>
    </source>
</evidence>
<gene>
    <name evidence="4" type="ORF">FC82_GL002499</name>
</gene>
<reference evidence="4 5" key="1">
    <citation type="journal article" date="2015" name="Genome Announc.">
        <title>Expanding the biotechnology potential of lactobacilli through comparative genomics of 213 strains and associated genera.</title>
        <authorList>
            <person name="Sun Z."/>
            <person name="Harris H.M."/>
            <person name="McCann A."/>
            <person name="Guo C."/>
            <person name="Argimon S."/>
            <person name="Zhang W."/>
            <person name="Yang X."/>
            <person name="Jeffery I.B."/>
            <person name="Cooney J.C."/>
            <person name="Kagawa T.F."/>
            <person name="Liu W."/>
            <person name="Song Y."/>
            <person name="Salvetti E."/>
            <person name="Wrobel A."/>
            <person name="Rasinkangas P."/>
            <person name="Parkhill J."/>
            <person name="Rea M.C."/>
            <person name="O'Sullivan O."/>
            <person name="Ritari J."/>
            <person name="Douillard F.P."/>
            <person name="Paul Ross R."/>
            <person name="Yang R."/>
            <person name="Briner A.E."/>
            <person name="Felis G.E."/>
            <person name="de Vos W.M."/>
            <person name="Barrangou R."/>
            <person name="Klaenhammer T.R."/>
            <person name="Caufield P.W."/>
            <person name="Cui Y."/>
            <person name="Zhang H."/>
            <person name="O'Toole P.W."/>
        </authorList>
    </citation>
    <scope>NUCLEOTIDE SEQUENCE [LARGE SCALE GENOMIC DNA]</scope>
    <source>
        <strain evidence="4 5">DSM 20515</strain>
    </source>
</reference>
<dbReference type="Proteomes" id="UP000051845">
    <property type="component" value="Unassembled WGS sequence"/>
</dbReference>
<dbReference type="AlphaFoldDB" id="A0A0R2B7F0"/>
<keyword evidence="1" id="KW-0808">Transferase</keyword>
<dbReference type="EMBL" id="AYYR01000054">
    <property type="protein sequence ID" value="KRM75310.1"/>
    <property type="molecule type" value="Genomic_DNA"/>
</dbReference>
<sequence>MMHAKLKKDYLQKELMRMRIRPARKDDDFQAIAQIYLTTWRATYAGLFDQAFLAGLTTDMWHPEKRWQQTVVAETDEGRIVGVCAYGASRTPTLANMGEVYSIYILPAFQHLGLGQQLMAKALAQLKRQYRTAFLWVLRDNVSAVRFYETLGFKLTGTTRDDHDCVEQVFIMQLI</sequence>
<dbReference type="InterPro" id="IPR000182">
    <property type="entry name" value="GNAT_dom"/>
</dbReference>
<dbReference type="STRING" id="33960.TY91_02265"/>
<comment type="caution">
    <text evidence="4">The sequence shown here is derived from an EMBL/GenBank/DDBJ whole genome shotgun (WGS) entry which is preliminary data.</text>
</comment>
<dbReference type="InterPro" id="IPR050680">
    <property type="entry name" value="YpeA/RimI_acetyltransf"/>
</dbReference>
<dbReference type="GO" id="GO:0016747">
    <property type="term" value="F:acyltransferase activity, transferring groups other than amino-acyl groups"/>
    <property type="evidence" value="ECO:0007669"/>
    <property type="project" value="InterPro"/>
</dbReference>
<evidence type="ECO:0000259" key="3">
    <source>
        <dbReference type="PROSITE" id="PS51186"/>
    </source>
</evidence>
<feature type="domain" description="N-acetyltransferase" evidence="3">
    <location>
        <begin position="18"/>
        <end position="175"/>
    </location>
</feature>
<protein>
    <recommendedName>
        <fullName evidence="3">N-acetyltransferase domain-containing protein</fullName>
    </recommendedName>
</protein>
<evidence type="ECO:0000313" key="5">
    <source>
        <dbReference type="Proteomes" id="UP000051845"/>
    </source>
</evidence>
<dbReference type="CDD" id="cd04301">
    <property type="entry name" value="NAT_SF"/>
    <property type="match status" value="1"/>
</dbReference>
<name>A0A0R2B7F0_SECCO</name>
<dbReference type="Gene3D" id="3.40.630.30">
    <property type="match status" value="1"/>
</dbReference>
<accession>A0A0R2B7F0</accession>